<protein>
    <submittedName>
        <fullName evidence="1">Uncharacterized protein</fullName>
    </submittedName>
</protein>
<accession>A0A8B6GKB7</accession>
<keyword evidence="2" id="KW-1185">Reference proteome</keyword>
<dbReference type="AlphaFoldDB" id="A0A8B6GKB7"/>
<dbReference type="OrthoDB" id="10390554at2759"/>
<comment type="caution">
    <text evidence="1">The sequence shown here is derived from an EMBL/GenBank/DDBJ whole genome shotgun (WGS) entry which is preliminary data.</text>
</comment>
<organism evidence="1 2">
    <name type="scientific">Mytilus galloprovincialis</name>
    <name type="common">Mediterranean mussel</name>
    <dbReference type="NCBI Taxonomy" id="29158"/>
    <lineage>
        <taxon>Eukaryota</taxon>
        <taxon>Metazoa</taxon>
        <taxon>Spiralia</taxon>
        <taxon>Lophotrochozoa</taxon>
        <taxon>Mollusca</taxon>
        <taxon>Bivalvia</taxon>
        <taxon>Autobranchia</taxon>
        <taxon>Pteriomorphia</taxon>
        <taxon>Mytilida</taxon>
        <taxon>Mytiloidea</taxon>
        <taxon>Mytilidae</taxon>
        <taxon>Mytilinae</taxon>
        <taxon>Mytilus</taxon>
    </lineage>
</organism>
<dbReference type="Proteomes" id="UP000596742">
    <property type="component" value="Unassembled WGS sequence"/>
</dbReference>
<name>A0A8B6GKB7_MYTGA</name>
<sequence>MVMGEEESFNCEEAFDSIFSHFIQEFVIDSVFEEYRFAFDETEENMYDEEDIITDSVGDWLHPTIKCTDVSKSTDKLFDVRRLHESFDLDLEDEEEELISNIILDRLIEGTQEAITFQIIESNAQDTDGSPEAVTVKIIENNEQGNSFLDRVTDGTQETVTFQVNESNEQGNKFVDRERAKSHHFGIGRTTSIRNVFNTIFHVIILTK</sequence>
<evidence type="ECO:0000313" key="1">
    <source>
        <dbReference type="EMBL" id="VDI64928.1"/>
    </source>
</evidence>
<gene>
    <name evidence="1" type="ORF">MGAL_10B034042</name>
</gene>
<evidence type="ECO:0000313" key="2">
    <source>
        <dbReference type="Proteomes" id="UP000596742"/>
    </source>
</evidence>
<dbReference type="EMBL" id="UYJE01008579">
    <property type="protein sequence ID" value="VDI64928.1"/>
    <property type="molecule type" value="Genomic_DNA"/>
</dbReference>
<proteinExistence type="predicted"/>
<reference evidence="1" key="1">
    <citation type="submission" date="2018-11" db="EMBL/GenBank/DDBJ databases">
        <authorList>
            <person name="Alioto T."/>
            <person name="Alioto T."/>
        </authorList>
    </citation>
    <scope>NUCLEOTIDE SEQUENCE</scope>
</reference>